<feature type="signal peptide" evidence="5">
    <location>
        <begin position="1"/>
        <end position="22"/>
    </location>
</feature>
<dbReference type="Proteomes" id="UP000006049">
    <property type="component" value="Chromosome"/>
</dbReference>
<evidence type="ECO:0000256" key="3">
    <source>
        <dbReference type="ARBA" id="ARBA00023237"/>
    </source>
</evidence>
<dbReference type="InterPro" id="IPR006664">
    <property type="entry name" value="OMP_bac"/>
</dbReference>
<dbReference type="Gene3D" id="2.120.10.30">
    <property type="entry name" value="TolB, C-terminal domain"/>
    <property type="match status" value="1"/>
</dbReference>
<dbReference type="InterPro" id="IPR036737">
    <property type="entry name" value="OmpA-like_sf"/>
</dbReference>
<dbReference type="eggNOG" id="COG0457">
    <property type="taxonomic scope" value="Bacteria"/>
</dbReference>
<evidence type="ECO:0000256" key="1">
    <source>
        <dbReference type="ARBA" id="ARBA00004442"/>
    </source>
</evidence>
<dbReference type="SUPFAM" id="SSF103088">
    <property type="entry name" value="OmpA-like"/>
    <property type="match status" value="1"/>
</dbReference>
<dbReference type="PATRIC" id="fig|746697.3.peg.748"/>
<proteinExistence type="predicted"/>
<keyword evidence="3" id="KW-0998">Cell outer membrane</keyword>
<evidence type="ECO:0000256" key="5">
    <source>
        <dbReference type="SAM" id="SignalP"/>
    </source>
</evidence>
<dbReference type="InterPro" id="IPR011990">
    <property type="entry name" value="TPR-like_helical_dom_sf"/>
</dbReference>
<dbReference type="InterPro" id="IPR008969">
    <property type="entry name" value="CarboxyPept-like_regulatory"/>
</dbReference>
<name>I3YTD7_AEQSU</name>
<dbReference type="RefSeq" id="WP_014781513.1">
    <property type="nucleotide sequence ID" value="NC_018013.1"/>
</dbReference>
<keyword evidence="5" id="KW-0732">Signal</keyword>
<comment type="subcellular location">
    <subcellularLocation>
        <location evidence="1">Cell outer membrane</location>
    </subcellularLocation>
</comment>
<dbReference type="HOGENOM" id="CLU_014978_0_0_10"/>
<dbReference type="InterPro" id="IPR050330">
    <property type="entry name" value="Bact_OuterMem_StrucFunc"/>
</dbReference>
<dbReference type="Pfam" id="PF07676">
    <property type="entry name" value="PD40"/>
    <property type="match status" value="3"/>
</dbReference>
<dbReference type="PANTHER" id="PTHR30329">
    <property type="entry name" value="STATOR ELEMENT OF FLAGELLAR MOTOR COMPLEX"/>
    <property type="match status" value="1"/>
</dbReference>
<reference evidence="7 8" key="1">
    <citation type="submission" date="2012-06" db="EMBL/GenBank/DDBJ databases">
        <title>The complete genome of Aequorivita sublithincola DSM 14238.</title>
        <authorList>
            <consortium name="US DOE Joint Genome Institute (JGI-PGF)"/>
            <person name="Lucas S."/>
            <person name="Copeland A."/>
            <person name="Lapidus A."/>
            <person name="Goodwin L."/>
            <person name="Pitluck S."/>
            <person name="Peters L."/>
            <person name="Munk A.C.C."/>
            <person name="Kyrpides N."/>
            <person name="Mavromatis K."/>
            <person name="Pagani I."/>
            <person name="Ivanova N."/>
            <person name="Ovchinnikova G."/>
            <person name="Zeytun A."/>
            <person name="Detter J.C."/>
            <person name="Han C."/>
            <person name="Land M."/>
            <person name="Hauser L."/>
            <person name="Markowitz V."/>
            <person name="Cheng J.-F."/>
            <person name="Hugenholtz P."/>
            <person name="Woyke T."/>
            <person name="Wu D."/>
            <person name="Tindall B."/>
            <person name="Faehnrich R."/>
            <person name="Brambilla E."/>
            <person name="Klenk H.-P."/>
            <person name="Eisen J.A."/>
        </authorList>
    </citation>
    <scope>NUCLEOTIDE SEQUENCE [LARGE SCALE GENOMIC DNA]</scope>
    <source>
        <strain evidence="8">DSM 14238 / LMG 21431 / ACAM 643 / 9-3</strain>
    </source>
</reference>
<dbReference type="STRING" id="746697.Aeqsu_0748"/>
<dbReference type="SUPFAM" id="SSF82171">
    <property type="entry name" value="DPP6 N-terminal domain-like"/>
    <property type="match status" value="1"/>
</dbReference>
<dbReference type="KEGG" id="asl:Aeqsu_0748"/>
<protein>
    <submittedName>
        <fullName evidence="7">Outer membrane protein/peptidoglycan-associated (Lipo)protein</fullName>
    </submittedName>
</protein>
<gene>
    <name evidence="7" type="ordered locus">Aeqsu_0748</name>
</gene>
<dbReference type="CDD" id="cd07185">
    <property type="entry name" value="OmpA_C-like"/>
    <property type="match status" value="1"/>
</dbReference>
<feature type="domain" description="OmpA-like" evidence="6">
    <location>
        <begin position="527"/>
        <end position="647"/>
    </location>
</feature>
<dbReference type="InterPro" id="IPR011042">
    <property type="entry name" value="6-blade_b-propeller_TolB-like"/>
</dbReference>
<sequence length="647" mass="72862">MKNKITKAILFLLIVGFSGVSAVNAQEKKLAKANENYEQLDYVDAQKIYLAVAEKGYESEELFSKLGNSYYFNAQYDQAVNWYGRLFTLTQEPADPITFLRYSQSLKATGNNEKAKEYYDAYIAKTGSNPSVKTAVDYMALIRQNSGRYELKPIEGIYNTNKISFGHTKIGNKLIYASTSETETFLNKKSAWDGLSFLSLYEIELDDQNVAIGKSKELKGALNSKFHESSPVFTKDGNTMYFTRSNITYKNKKDDQKLKIYRSKMEDGKWQEAEELNFNSDTFSSAHPALNADETKLYFSSDRPGGFGESDLYVATVNEDGNIGQPTNLGAEINTGGKETFPFISSENELYFSSDGHFGLGGLDVFYVKIKDDGFGSLLNVGKPVNSSADDFAFGINETTKRGFISSNRTETEGKFVYDNIYSFLETAQIIDMYLAKVEGYVTDKQTGKPLEKASITIKDSKGNVFAQLTTDENGYYQIEINKFESYFIKAEKDGYDTDEKVSKANMDKQQIDFQLQPNKVVITGGTDLAKVLNIPIIYFDFDKSNIRPDAQVELEKIYAALTEYPQLKLNIRSHTDSRGNDTYNKALSERRAKSTLDYLVSKGIDSKRLKSEGLGESELVNNCGNNINCSEEEHQKNRRSEFIVLE</sequence>
<dbReference type="eggNOG" id="COG2885">
    <property type="taxonomic scope" value="Bacteria"/>
</dbReference>
<dbReference type="Gene3D" id="2.60.40.1120">
    <property type="entry name" value="Carboxypeptidase-like, regulatory domain"/>
    <property type="match status" value="1"/>
</dbReference>
<dbReference type="Pfam" id="PF00691">
    <property type="entry name" value="OmpA"/>
    <property type="match status" value="1"/>
</dbReference>
<evidence type="ECO:0000256" key="2">
    <source>
        <dbReference type="ARBA" id="ARBA00023136"/>
    </source>
</evidence>
<organism evidence="7 8">
    <name type="scientific">Aequorivita sublithincola (strain DSM 14238 / LMG 21431 / ACAM 643 / 9-3)</name>
    <dbReference type="NCBI Taxonomy" id="746697"/>
    <lineage>
        <taxon>Bacteria</taxon>
        <taxon>Pseudomonadati</taxon>
        <taxon>Bacteroidota</taxon>
        <taxon>Flavobacteriia</taxon>
        <taxon>Flavobacteriales</taxon>
        <taxon>Flavobacteriaceae</taxon>
        <taxon>Aequorivita</taxon>
    </lineage>
</organism>
<keyword evidence="2 4" id="KW-0472">Membrane</keyword>
<dbReference type="Gene3D" id="1.25.40.10">
    <property type="entry name" value="Tetratricopeptide repeat domain"/>
    <property type="match status" value="1"/>
</dbReference>
<dbReference type="InterPro" id="IPR011659">
    <property type="entry name" value="WD40"/>
</dbReference>
<dbReference type="PRINTS" id="PR01021">
    <property type="entry name" value="OMPADOMAIN"/>
</dbReference>
<feature type="chain" id="PRO_5003684066" evidence="5">
    <location>
        <begin position="23"/>
        <end position="647"/>
    </location>
</feature>
<evidence type="ECO:0000313" key="8">
    <source>
        <dbReference type="Proteomes" id="UP000006049"/>
    </source>
</evidence>
<dbReference type="EMBL" id="CP003280">
    <property type="protein sequence ID" value="AFL80255.1"/>
    <property type="molecule type" value="Genomic_DNA"/>
</dbReference>
<evidence type="ECO:0000256" key="4">
    <source>
        <dbReference type="PROSITE-ProRule" id="PRU00473"/>
    </source>
</evidence>
<keyword evidence="8" id="KW-1185">Reference proteome</keyword>
<dbReference type="PANTHER" id="PTHR30329:SF21">
    <property type="entry name" value="LIPOPROTEIN YIAD-RELATED"/>
    <property type="match status" value="1"/>
</dbReference>
<dbReference type="Pfam" id="PF13620">
    <property type="entry name" value="CarboxypepD_reg"/>
    <property type="match status" value="1"/>
</dbReference>
<dbReference type="GO" id="GO:0009279">
    <property type="term" value="C:cell outer membrane"/>
    <property type="evidence" value="ECO:0007669"/>
    <property type="project" value="UniProtKB-SubCell"/>
</dbReference>
<dbReference type="Gene3D" id="3.30.1330.60">
    <property type="entry name" value="OmpA-like domain"/>
    <property type="match status" value="1"/>
</dbReference>
<dbReference type="InterPro" id="IPR006665">
    <property type="entry name" value="OmpA-like"/>
</dbReference>
<dbReference type="AlphaFoldDB" id="I3YTD7"/>
<dbReference type="SUPFAM" id="SSF48452">
    <property type="entry name" value="TPR-like"/>
    <property type="match status" value="1"/>
</dbReference>
<dbReference type="OrthoDB" id="9809364at2"/>
<dbReference type="SUPFAM" id="SSF49464">
    <property type="entry name" value="Carboxypeptidase regulatory domain-like"/>
    <property type="match status" value="1"/>
</dbReference>
<accession>I3YTD7</accession>
<dbReference type="PROSITE" id="PS51123">
    <property type="entry name" value="OMPA_2"/>
    <property type="match status" value="1"/>
</dbReference>
<evidence type="ECO:0000313" key="7">
    <source>
        <dbReference type="EMBL" id="AFL80255.1"/>
    </source>
</evidence>
<evidence type="ECO:0000259" key="6">
    <source>
        <dbReference type="PROSITE" id="PS51123"/>
    </source>
</evidence>